<protein>
    <submittedName>
        <fullName evidence="2">DUF58 domain-containing protein</fullName>
    </submittedName>
</protein>
<dbReference type="Proteomes" id="UP000324479">
    <property type="component" value="Unassembled WGS sequence"/>
</dbReference>
<proteinExistence type="predicted"/>
<dbReference type="EMBL" id="VWOX01000001">
    <property type="protein sequence ID" value="KAA5547175.1"/>
    <property type="molecule type" value="Genomic_DNA"/>
</dbReference>
<gene>
    <name evidence="2" type="ORF">FYK55_01855</name>
</gene>
<comment type="caution">
    <text evidence="2">The sequence shown here is derived from an EMBL/GenBank/DDBJ whole genome shotgun (WGS) entry which is preliminary data.</text>
</comment>
<organism evidence="2 3">
    <name type="scientific">Roseiconus nitratireducens</name>
    <dbReference type="NCBI Taxonomy" id="2605748"/>
    <lineage>
        <taxon>Bacteria</taxon>
        <taxon>Pseudomonadati</taxon>
        <taxon>Planctomycetota</taxon>
        <taxon>Planctomycetia</taxon>
        <taxon>Pirellulales</taxon>
        <taxon>Pirellulaceae</taxon>
        <taxon>Roseiconus</taxon>
    </lineage>
</organism>
<dbReference type="AlphaFoldDB" id="A0A5M6DP09"/>
<keyword evidence="3" id="KW-1185">Reference proteome</keyword>
<dbReference type="Pfam" id="PF01882">
    <property type="entry name" value="DUF58"/>
    <property type="match status" value="1"/>
</dbReference>
<dbReference type="InterPro" id="IPR002881">
    <property type="entry name" value="DUF58"/>
</dbReference>
<dbReference type="RefSeq" id="WP_150074286.1">
    <property type="nucleotide sequence ID" value="NZ_VWOX01000001.1"/>
</dbReference>
<evidence type="ECO:0000259" key="1">
    <source>
        <dbReference type="Pfam" id="PF01882"/>
    </source>
</evidence>
<evidence type="ECO:0000313" key="2">
    <source>
        <dbReference type="EMBL" id="KAA5547175.1"/>
    </source>
</evidence>
<dbReference type="PANTHER" id="PTHR34351:SF1">
    <property type="entry name" value="SLR1927 PROTEIN"/>
    <property type="match status" value="1"/>
</dbReference>
<evidence type="ECO:0000313" key="3">
    <source>
        <dbReference type="Proteomes" id="UP000324479"/>
    </source>
</evidence>
<dbReference type="PANTHER" id="PTHR34351">
    <property type="entry name" value="SLR1927 PROTEIN-RELATED"/>
    <property type="match status" value="1"/>
</dbReference>
<sequence length="464" mass="52207">MVPRLLRPRYRYRLTRLGFHFLFVALFAIIGGSLRGFNLLLILAGLMISVVIVQWRQGRHDIRHTQMRRLPVAGAFANEPVLIHYEVRNTSRFFPLWLIRIQDSLQRRFPAGEREAAGGTERIERAPLVASVGLVPPGGITTTSVRCQFHQRGCYQLGPTYASTTFPFSLMQCDRMNRSTAEWLYVYPNLIPLRRGWQVLLPPRRGGEGNRSTGGTNHDGEFFGLRPWQSGDHIKHVHWRTTARIGVPAVRQFEQRNRHRVCLLVDGLVSTRSARDMRSFETVLSLAATMIMELATRTRSVGLLVADACEEPAFLQASGSDLTGLLRRLAIARPCLSRLPAGRRGASPSEDLDRLTDVVTEHANELRRFDIVAISNRPISAITRAPSVAVDASQTAAPAERQHRAAESRAMAKRAGGIWHYFDQSGRLSWLDVESPRVRRYLADEPAGPMKRRWSSTEASHVIG</sequence>
<name>A0A5M6DP09_9BACT</name>
<accession>A0A5M6DP09</accession>
<feature type="domain" description="DUF58" evidence="1">
    <location>
        <begin position="226"/>
        <end position="359"/>
    </location>
</feature>
<reference evidence="2 3" key="1">
    <citation type="submission" date="2019-08" db="EMBL/GenBank/DDBJ databases">
        <authorList>
            <person name="Dhanesh K."/>
            <person name="Kumar G."/>
            <person name="Sasikala C."/>
            <person name="Venkata Ramana C."/>
        </authorList>
    </citation>
    <scope>NUCLEOTIDE SEQUENCE [LARGE SCALE GENOMIC DNA]</scope>
    <source>
        <strain evidence="2 3">JC645</strain>
    </source>
</reference>